<dbReference type="OrthoDB" id="657187at2759"/>
<evidence type="ECO:0000313" key="2">
    <source>
        <dbReference type="EMBL" id="CAH9076531.1"/>
    </source>
</evidence>
<proteinExistence type="predicted"/>
<protein>
    <submittedName>
        <fullName evidence="2">Uncharacterized protein</fullName>
    </submittedName>
</protein>
<feature type="region of interest" description="Disordered" evidence="1">
    <location>
        <begin position="136"/>
        <end position="169"/>
    </location>
</feature>
<accession>A0A9P0YUW3</accession>
<feature type="compositionally biased region" description="Basic and acidic residues" evidence="1">
    <location>
        <begin position="68"/>
        <end position="82"/>
    </location>
</feature>
<feature type="region of interest" description="Disordered" evidence="1">
    <location>
        <begin position="41"/>
        <end position="82"/>
    </location>
</feature>
<sequence>MNDNNDEPQFDSPREKGRHRKSSSSSSLSLSALFYGHLSRRHNLVDKSSPDNSPRVVSPSKWIRTKHQSNDHNHTKSPDFKGRCRSIATRLGHHRRHTSDLTYDPTSYAQNFESENAGDDDDSPLKNTFTARLRAGEVSGNQRPQEVEETAGVNGSQPRSEGKKTRRKSFDLNELMTVAKSLEDSKQIPSGGNCSNRLEMNTMATIAEETTLPFQR</sequence>
<dbReference type="EMBL" id="CAMAPE010000010">
    <property type="protein sequence ID" value="CAH9076531.1"/>
    <property type="molecule type" value="Genomic_DNA"/>
</dbReference>
<dbReference type="Proteomes" id="UP001152484">
    <property type="component" value="Unassembled WGS sequence"/>
</dbReference>
<keyword evidence="3" id="KW-1185">Reference proteome</keyword>
<evidence type="ECO:0000313" key="3">
    <source>
        <dbReference type="Proteomes" id="UP001152484"/>
    </source>
</evidence>
<dbReference type="AlphaFoldDB" id="A0A9P0YUW3"/>
<gene>
    <name evidence="2" type="ORF">CEURO_LOCUS5869</name>
</gene>
<organism evidence="2 3">
    <name type="scientific">Cuscuta europaea</name>
    <name type="common">European dodder</name>
    <dbReference type="NCBI Taxonomy" id="41803"/>
    <lineage>
        <taxon>Eukaryota</taxon>
        <taxon>Viridiplantae</taxon>
        <taxon>Streptophyta</taxon>
        <taxon>Embryophyta</taxon>
        <taxon>Tracheophyta</taxon>
        <taxon>Spermatophyta</taxon>
        <taxon>Magnoliopsida</taxon>
        <taxon>eudicotyledons</taxon>
        <taxon>Gunneridae</taxon>
        <taxon>Pentapetalae</taxon>
        <taxon>asterids</taxon>
        <taxon>lamiids</taxon>
        <taxon>Solanales</taxon>
        <taxon>Convolvulaceae</taxon>
        <taxon>Cuscuteae</taxon>
        <taxon>Cuscuta</taxon>
        <taxon>Cuscuta subgen. Cuscuta</taxon>
    </lineage>
</organism>
<comment type="caution">
    <text evidence="2">The sequence shown here is derived from an EMBL/GenBank/DDBJ whole genome shotgun (WGS) entry which is preliminary data.</text>
</comment>
<evidence type="ECO:0000256" key="1">
    <source>
        <dbReference type="SAM" id="MobiDB-lite"/>
    </source>
</evidence>
<name>A0A9P0YUW3_CUSEU</name>
<feature type="region of interest" description="Disordered" evidence="1">
    <location>
        <begin position="1"/>
        <end position="29"/>
    </location>
</feature>
<feature type="compositionally biased region" description="Basic and acidic residues" evidence="1">
    <location>
        <begin position="160"/>
        <end position="169"/>
    </location>
</feature>
<reference evidence="2" key="1">
    <citation type="submission" date="2022-07" db="EMBL/GenBank/DDBJ databases">
        <authorList>
            <person name="Macas J."/>
            <person name="Novak P."/>
            <person name="Neumann P."/>
        </authorList>
    </citation>
    <scope>NUCLEOTIDE SEQUENCE</scope>
</reference>